<dbReference type="GO" id="GO:0022900">
    <property type="term" value="P:electron transport chain"/>
    <property type="evidence" value="ECO:0007669"/>
    <property type="project" value="UniProtKB-UniRule"/>
</dbReference>
<comment type="cofactor">
    <cofactor evidence="8">
        <name>[4Fe-4S] cluster</name>
        <dbReference type="ChEBI" id="CHEBI:49883"/>
    </cofactor>
    <text evidence="8">Binds 2 [4Fe-4S] clusters per subunit.</text>
</comment>
<keyword evidence="8" id="KW-0472">Membrane</keyword>
<name>A0A1G1KX12_9BACT</name>
<dbReference type="Pfam" id="PF13237">
    <property type="entry name" value="Fer4_10"/>
    <property type="match status" value="1"/>
</dbReference>
<dbReference type="InterPro" id="IPR011538">
    <property type="entry name" value="Nuo51_FMN-bd"/>
</dbReference>
<gene>
    <name evidence="8" type="primary">rnfC</name>
    <name evidence="10" type="ORF">A3G33_09375</name>
</gene>
<dbReference type="PANTHER" id="PTHR43034">
    <property type="entry name" value="ION-TRANSLOCATING OXIDOREDUCTASE COMPLEX SUBUNIT C"/>
    <property type="match status" value="1"/>
</dbReference>
<dbReference type="InterPro" id="IPR017896">
    <property type="entry name" value="4Fe4S_Fe-S-bd"/>
</dbReference>
<comment type="subcellular location">
    <subcellularLocation>
        <location evidence="8">Cell membrane</location>
        <topology evidence="8">Peripheral membrane protein</topology>
    </subcellularLocation>
</comment>
<keyword evidence="4 8" id="KW-0677">Repeat</keyword>
<dbReference type="EC" id="7.-.-.-" evidence="8"/>
<dbReference type="PROSITE" id="PS00198">
    <property type="entry name" value="4FE4S_FER_1"/>
    <property type="match status" value="1"/>
</dbReference>
<dbReference type="PANTHER" id="PTHR43034:SF2">
    <property type="entry name" value="ION-TRANSLOCATING OXIDOREDUCTASE COMPLEX SUBUNIT C"/>
    <property type="match status" value="1"/>
</dbReference>
<dbReference type="Gene3D" id="3.30.70.20">
    <property type="match status" value="1"/>
</dbReference>
<keyword evidence="5 8" id="KW-0249">Electron transport</keyword>
<feature type="binding site" evidence="8">
    <location>
        <position position="361"/>
    </location>
    <ligand>
        <name>[4Fe-4S] cluster</name>
        <dbReference type="ChEBI" id="CHEBI:49883"/>
        <label>1</label>
    </ligand>
</feature>
<dbReference type="GO" id="GO:0051539">
    <property type="term" value="F:4 iron, 4 sulfur cluster binding"/>
    <property type="evidence" value="ECO:0007669"/>
    <property type="project" value="UniProtKB-KW"/>
</dbReference>
<feature type="binding site" evidence="8">
    <location>
        <position position="403"/>
    </location>
    <ligand>
        <name>[4Fe-4S] cluster</name>
        <dbReference type="ChEBI" id="CHEBI:49883"/>
        <label>2</label>
    </ligand>
</feature>
<comment type="similarity">
    <text evidence="8">Belongs to the 4Fe4S bacterial-type ferredoxin family. RnfC subfamily.</text>
</comment>
<dbReference type="Proteomes" id="UP000178187">
    <property type="component" value="Unassembled WGS sequence"/>
</dbReference>
<dbReference type="EMBL" id="MHFR01000042">
    <property type="protein sequence ID" value="OGW97395.1"/>
    <property type="molecule type" value="Genomic_DNA"/>
</dbReference>
<evidence type="ECO:0000256" key="8">
    <source>
        <dbReference type="HAMAP-Rule" id="MF_00461"/>
    </source>
</evidence>
<dbReference type="InterPro" id="IPR017900">
    <property type="entry name" value="4Fe4S_Fe_S_CS"/>
</dbReference>
<evidence type="ECO:0000256" key="6">
    <source>
        <dbReference type="ARBA" id="ARBA00023004"/>
    </source>
</evidence>
<keyword evidence="1 8" id="KW-0813">Transport</keyword>
<dbReference type="GO" id="GO:0009055">
    <property type="term" value="F:electron transfer activity"/>
    <property type="evidence" value="ECO:0007669"/>
    <property type="project" value="InterPro"/>
</dbReference>
<dbReference type="GO" id="GO:0046872">
    <property type="term" value="F:metal ion binding"/>
    <property type="evidence" value="ECO:0007669"/>
    <property type="project" value="UniProtKB-KW"/>
</dbReference>
<accession>A0A1G1KX12</accession>
<dbReference type="SUPFAM" id="SSF46548">
    <property type="entry name" value="alpha-helical ferredoxin"/>
    <property type="match status" value="1"/>
</dbReference>
<evidence type="ECO:0000256" key="2">
    <source>
        <dbReference type="ARBA" id="ARBA00022485"/>
    </source>
</evidence>
<keyword evidence="3 8" id="KW-0479">Metal-binding</keyword>
<evidence type="ECO:0000256" key="5">
    <source>
        <dbReference type="ARBA" id="ARBA00022982"/>
    </source>
</evidence>
<dbReference type="SUPFAM" id="SSF142019">
    <property type="entry name" value="Nqo1 FMN-binding domain-like"/>
    <property type="match status" value="1"/>
</dbReference>
<dbReference type="GO" id="GO:0005886">
    <property type="term" value="C:plasma membrane"/>
    <property type="evidence" value="ECO:0007669"/>
    <property type="project" value="UniProtKB-SubCell"/>
</dbReference>
<evidence type="ECO:0000313" key="11">
    <source>
        <dbReference type="Proteomes" id="UP000178187"/>
    </source>
</evidence>
<dbReference type="Pfam" id="PF10531">
    <property type="entry name" value="SLBB"/>
    <property type="match status" value="1"/>
</dbReference>
<comment type="subunit">
    <text evidence="8">The complex is composed of six subunits: RnfA, RnfB, RnfC, RnfD, RnfE and RnfG.</text>
</comment>
<feature type="binding site" evidence="8">
    <location>
        <position position="400"/>
    </location>
    <ligand>
        <name>[4Fe-4S] cluster</name>
        <dbReference type="ChEBI" id="CHEBI:49883"/>
        <label>2</label>
    </ligand>
</feature>
<evidence type="ECO:0000256" key="3">
    <source>
        <dbReference type="ARBA" id="ARBA00022723"/>
    </source>
</evidence>
<dbReference type="Gene3D" id="3.40.50.11540">
    <property type="entry name" value="NADH-ubiquinone oxidoreductase 51kDa subunit"/>
    <property type="match status" value="1"/>
</dbReference>
<dbReference type="PROSITE" id="PS51379">
    <property type="entry name" value="4FE4S_FER_2"/>
    <property type="match status" value="1"/>
</dbReference>
<keyword evidence="8" id="KW-1278">Translocase</keyword>
<evidence type="ECO:0000256" key="1">
    <source>
        <dbReference type="ARBA" id="ARBA00022448"/>
    </source>
</evidence>
<comment type="caution">
    <text evidence="10">The sequence shown here is derived from an EMBL/GenBank/DDBJ whole genome shotgun (WGS) entry which is preliminary data.</text>
</comment>
<evidence type="ECO:0000259" key="9">
    <source>
        <dbReference type="PROSITE" id="PS51379"/>
    </source>
</evidence>
<comment type="function">
    <text evidence="8">Part of a membrane-bound complex that couples electron transfer with translocation of ions across the membrane.</text>
</comment>
<dbReference type="InterPro" id="IPR010208">
    <property type="entry name" value="Ion_transpt_RnfC/RsxC"/>
</dbReference>
<feature type="binding site" evidence="8">
    <location>
        <position position="364"/>
    </location>
    <ligand>
        <name>[4Fe-4S] cluster</name>
        <dbReference type="ChEBI" id="CHEBI:49883"/>
        <label>1</label>
    </ligand>
</feature>
<feature type="binding site" evidence="8">
    <location>
        <position position="368"/>
    </location>
    <ligand>
        <name>[4Fe-4S] cluster</name>
        <dbReference type="ChEBI" id="CHEBI:49883"/>
        <label>2</label>
    </ligand>
</feature>
<keyword evidence="2 8" id="KW-0004">4Fe-4S</keyword>
<dbReference type="InterPro" id="IPR037225">
    <property type="entry name" value="Nuo51_FMN-bd_sf"/>
</dbReference>
<evidence type="ECO:0000256" key="7">
    <source>
        <dbReference type="ARBA" id="ARBA00023014"/>
    </source>
</evidence>
<feature type="binding site" evidence="8">
    <location>
        <position position="397"/>
    </location>
    <ligand>
        <name>[4Fe-4S] cluster</name>
        <dbReference type="ChEBI" id="CHEBI:49883"/>
        <label>2</label>
    </ligand>
</feature>
<feature type="binding site" evidence="8">
    <location>
        <position position="358"/>
    </location>
    <ligand>
        <name>[4Fe-4S] cluster</name>
        <dbReference type="ChEBI" id="CHEBI:49883"/>
        <label>1</label>
    </ligand>
</feature>
<sequence length="445" mass="49122">MKYLKRGVHLPEKKERSLLTTNIVRSSTPRFIAISLLEKGNISAVSCVFEGDRVLVGTKIADGVDFKAVPIHSSVSGFISKVMPEQIQIESDERDSLDPVIQPQLFVSENPDELIEIVRQAGLVDMGSCSIPLHMKLEEAKMAHIHTLVINGCESEPYLTADHVLMLNHGLEILKGTESLRIACGARQAVIAIERNKLEAVEILKTKNYSLRLNQIEICSFPVKYPQGTERALCETLLERPFRKGESALKAGILVLNVATAFAAYEAIYVGKPLIERVVTVTGECIAEAKNIWARIGTPLSYLIHQCRGLLRDSVRLVLGGPMTGEAINSLDFPVTKNTTGIVALPVESNDVEKEAPCIRCGLCVDRCVASLQPEILVKAIRKENFNLAKEYKLEECIECGVCAYICPSKIPLLEMIQNGKRAFLKKTEPAPIPEYHDVELATHS</sequence>
<dbReference type="Pfam" id="PF01512">
    <property type="entry name" value="Complex1_51K"/>
    <property type="match status" value="1"/>
</dbReference>
<reference evidence="10 11" key="1">
    <citation type="journal article" date="2016" name="Nat. Commun.">
        <title>Thousands of microbial genomes shed light on interconnected biogeochemical processes in an aquifer system.</title>
        <authorList>
            <person name="Anantharaman K."/>
            <person name="Brown C.T."/>
            <person name="Hug L.A."/>
            <person name="Sharon I."/>
            <person name="Castelle C.J."/>
            <person name="Probst A.J."/>
            <person name="Thomas B.C."/>
            <person name="Singh A."/>
            <person name="Wilkins M.J."/>
            <person name="Karaoz U."/>
            <person name="Brodie E.L."/>
            <person name="Williams K.H."/>
            <person name="Hubbard S.S."/>
            <person name="Banfield J.F."/>
        </authorList>
    </citation>
    <scope>NUCLEOTIDE SEQUENCE [LARGE SCALE GENOMIC DNA]</scope>
</reference>
<dbReference type="Pfam" id="PF13375">
    <property type="entry name" value="RnfC_N"/>
    <property type="match status" value="1"/>
</dbReference>
<feature type="domain" description="4Fe-4S ferredoxin-type" evidence="9">
    <location>
        <begin position="388"/>
        <end position="417"/>
    </location>
</feature>
<dbReference type="HAMAP" id="MF_00461">
    <property type="entry name" value="RsxC_RnfC"/>
    <property type="match status" value="1"/>
</dbReference>
<dbReference type="InterPro" id="IPR026902">
    <property type="entry name" value="RnfC_N"/>
</dbReference>
<evidence type="ECO:0000256" key="4">
    <source>
        <dbReference type="ARBA" id="ARBA00022737"/>
    </source>
</evidence>
<dbReference type="InterPro" id="IPR019554">
    <property type="entry name" value="Soluble_ligand-bd"/>
</dbReference>
<organism evidence="10 11">
    <name type="scientific">Candidatus Danuiimicrobium aquiferis</name>
    <dbReference type="NCBI Taxonomy" id="1801832"/>
    <lineage>
        <taxon>Bacteria</taxon>
        <taxon>Pseudomonadati</taxon>
        <taxon>Candidatus Omnitrophota</taxon>
        <taxon>Candidatus Danuiimicrobium</taxon>
    </lineage>
</organism>
<keyword evidence="7 8" id="KW-0411">Iron-sulfur</keyword>
<keyword evidence="8" id="KW-1003">Cell membrane</keyword>
<feature type="binding site" evidence="8">
    <location>
        <position position="407"/>
    </location>
    <ligand>
        <name>[4Fe-4S] cluster</name>
        <dbReference type="ChEBI" id="CHEBI:49883"/>
        <label>1</label>
    </ligand>
</feature>
<proteinExistence type="inferred from homology"/>
<protein>
    <recommendedName>
        <fullName evidence="8">Ion-translocating oxidoreductase complex subunit C</fullName>
        <ecNumber evidence="8">7.-.-.-</ecNumber>
    </recommendedName>
    <alternativeName>
        <fullName evidence="8">Rnf electron transport complex subunit C</fullName>
    </alternativeName>
</protein>
<dbReference type="NCBIfam" id="NF003454">
    <property type="entry name" value="PRK05035.1"/>
    <property type="match status" value="1"/>
</dbReference>
<dbReference type="AlphaFoldDB" id="A0A1G1KX12"/>
<dbReference type="NCBIfam" id="TIGR01945">
    <property type="entry name" value="rnfC"/>
    <property type="match status" value="1"/>
</dbReference>
<evidence type="ECO:0000313" key="10">
    <source>
        <dbReference type="EMBL" id="OGW97395.1"/>
    </source>
</evidence>
<keyword evidence="6 8" id="KW-0408">Iron</keyword>